<keyword evidence="1" id="KW-1133">Transmembrane helix</keyword>
<accession>A0A251U0R7</accession>
<feature type="transmembrane region" description="Helical" evidence="1">
    <location>
        <begin position="26"/>
        <end position="45"/>
    </location>
</feature>
<dbReference type="Proteomes" id="UP000215914">
    <property type="component" value="Chromosome 9"/>
</dbReference>
<reference evidence="3" key="1">
    <citation type="journal article" date="2017" name="Nature">
        <title>The sunflower genome provides insights into oil metabolism, flowering and Asterid evolution.</title>
        <authorList>
            <person name="Badouin H."/>
            <person name="Gouzy J."/>
            <person name="Grassa C.J."/>
            <person name="Murat F."/>
            <person name="Staton S.E."/>
            <person name="Cottret L."/>
            <person name="Lelandais-Briere C."/>
            <person name="Owens G.L."/>
            <person name="Carrere S."/>
            <person name="Mayjonade B."/>
            <person name="Legrand L."/>
            <person name="Gill N."/>
            <person name="Kane N.C."/>
            <person name="Bowers J.E."/>
            <person name="Hubner S."/>
            <person name="Bellec A."/>
            <person name="Berard A."/>
            <person name="Berges H."/>
            <person name="Blanchet N."/>
            <person name="Boniface M.C."/>
            <person name="Brunel D."/>
            <person name="Catrice O."/>
            <person name="Chaidir N."/>
            <person name="Claudel C."/>
            <person name="Donnadieu C."/>
            <person name="Faraut T."/>
            <person name="Fievet G."/>
            <person name="Helmstetter N."/>
            <person name="King M."/>
            <person name="Knapp S.J."/>
            <person name="Lai Z."/>
            <person name="Le Paslier M.C."/>
            <person name="Lippi Y."/>
            <person name="Lorenzon L."/>
            <person name="Mandel J.R."/>
            <person name="Marage G."/>
            <person name="Marchand G."/>
            <person name="Marquand E."/>
            <person name="Bret-Mestries E."/>
            <person name="Morien E."/>
            <person name="Nambeesan S."/>
            <person name="Nguyen T."/>
            <person name="Pegot-Espagnet P."/>
            <person name="Pouilly N."/>
            <person name="Raftis F."/>
            <person name="Sallet E."/>
            <person name="Schiex T."/>
            <person name="Thomas J."/>
            <person name="Vandecasteele C."/>
            <person name="Vares D."/>
            <person name="Vear F."/>
            <person name="Vautrin S."/>
            <person name="Crespi M."/>
            <person name="Mangin B."/>
            <person name="Burke J.M."/>
            <person name="Salse J."/>
            <person name="Munos S."/>
            <person name="Vincourt P."/>
            <person name="Rieseberg L.H."/>
            <person name="Langlade N.B."/>
        </authorList>
    </citation>
    <scope>NUCLEOTIDE SEQUENCE [LARGE SCALE GENOMIC DNA]</scope>
    <source>
        <strain evidence="3">cv. SF193</strain>
    </source>
</reference>
<evidence type="ECO:0000313" key="2">
    <source>
        <dbReference type="EMBL" id="OTG15841.1"/>
    </source>
</evidence>
<protein>
    <submittedName>
        <fullName evidence="2">Uncharacterized protein</fullName>
    </submittedName>
</protein>
<dbReference type="AlphaFoldDB" id="A0A251U0R7"/>
<keyword evidence="3" id="KW-1185">Reference proteome</keyword>
<keyword evidence="1" id="KW-0472">Membrane</keyword>
<proteinExistence type="predicted"/>
<dbReference type="EMBL" id="CM007898">
    <property type="protein sequence ID" value="OTG15841.1"/>
    <property type="molecule type" value="Genomic_DNA"/>
</dbReference>
<dbReference type="InParanoid" id="A0A251U0R7"/>
<sequence>MSSSRSSTFLFREMIQEKMYFDRGNFYDFTSLVILIYGLFIFDRFSFRILLIKCRHLQVGCQKCEIRLLMVKNQFDLKTLDFDRSLKFCNAFEEKTYMMNAIVELKKTWKP</sequence>
<name>A0A251U0R7_HELAN</name>
<evidence type="ECO:0000256" key="1">
    <source>
        <dbReference type="SAM" id="Phobius"/>
    </source>
</evidence>
<evidence type="ECO:0000313" key="3">
    <source>
        <dbReference type="Proteomes" id="UP000215914"/>
    </source>
</evidence>
<gene>
    <name evidence="2" type="ORF">HannXRQ_Chr09g0264841</name>
</gene>
<organism evidence="2 3">
    <name type="scientific">Helianthus annuus</name>
    <name type="common">Common sunflower</name>
    <dbReference type="NCBI Taxonomy" id="4232"/>
    <lineage>
        <taxon>Eukaryota</taxon>
        <taxon>Viridiplantae</taxon>
        <taxon>Streptophyta</taxon>
        <taxon>Embryophyta</taxon>
        <taxon>Tracheophyta</taxon>
        <taxon>Spermatophyta</taxon>
        <taxon>Magnoliopsida</taxon>
        <taxon>eudicotyledons</taxon>
        <taxon>Gunneridae</taxon>
        <taxon>Pentapetalae</taxon>
        <taxon>asterids</taxon>
        <taxon>campanulids</taxon>
        <taxon>Asterales</taxon>
        <taxon>Asteraceae</taxon>
        <taxon>Asteroideae</taxon>
        <taxon>Heliantheae alliance</taxon>
        <taxon>Heliantheae</taxon>
        <taxon>Helianthus</taxon>
    </lineage>
</organism>
<keyword evidence="1" id="KW-0812">Transmembrane</keyword>